<evidence type="ECO:0000256" key="1">
    <source>
        <dbReference type="SAM" id="SignalP"/>
    </source>
</evidence>
<name>A0AAV8R378_ENSVE</name>
<gene>
    <name evidence="2" type="ORF">OPV22_015161</name>
</gene>
<sequence>MKSIIVHACRILLIAVAILLYQFHSSEAHRDEVSFSIKLSSNVTGIISSTSNIFFCFEGIWTGSMIPKMLQNDPDTRKSYMRLTEDC</sequence>
<protein>
    <submittedName>
        <fullName evidence="2">Uncharacterized protein</fullName>
    </submittedName>
</protein>
<feature type="chain" id="PRO_5043384219" evidence="1">
    <location>
        <begin position="29"/>
        <end position="87"/>
    </location>
</feature>
<organism evidence="2 3">
    <name type="scientific">Ensete ventricosum</name>
    <name type="common">Abyssinian banana</name>
    <name type="synonym">Musa ensete</name>
    <dbReference type="NCBI Taxonomy" id="4639"/>
    <lineage>
        <taxon>Eukaryota</taxon>
        <taxon>Viridiplantae</taxon>
        <taxon>Streptophyta</taxon>
        <taxon>Embryophyta</taxon>
        <taxon>Tracheophyta</taxon>
        <taxon>Spermatophyta</taxon>
        <taxon>Magnoliopsida</taxon>
        <taxon>Liliopsida</taxon>
        <taxon>Zingiberales</taxon>
        <taxon>Musaceae</taxon>
        <taxon>Ensete</taxon>
    </lineage>
</organism>
<accession>A0AAV8R378</accession>
<evidence type="ECO:0000313" key="2">
    <source>
        <dbReference type="EMBL" id="KAJ8493440.1"/>
    </source>
</evidence>
<dbReference type="AlphaFoldDB" id="A0AAV8R378"/>
<evidence type="ECO:0000313" key="3">
    <source>
        <dbReference type="Proteomes" id="UP001222027"/>
    </source>
</evidence>
<dbReference type="EMBL" id="JAQQAF010000004">
    <property type="protein sequence ID" value="KAJ8493440.1"/>
    <property type="molecule type" value="Genomic_DNA"/>
</dbReference>
<comment type="caution">
    <text evidence="2">The sequence shown here is derived from an EMBL/GenBank/DDBJ whole genome shotgun (WGS) entry which is preliminary data.</text>
</comment>
<reference evidence="2 3" key="1">
    <citation type="submission" date="2022-12" db="EMBL/GenBank/DDBJ databases">
        <title>Chromosome-scale assembly of the Ensete ventricosum genome.</title>
        <authorList>
            <person name="Dussert Y."/>
            <person name="Stocks J."/>
            <person name="Wendawek A."/>
            <person name="Woldeyes F."/>
            <person name="Nichols R.A."/>
            <person name="Borrell J.S."/>
        </authorList>
    </citation>
    <scope>NUCLEOTIDE SEQUENCE [LARGE SCALE GENOMIC DNA]</scope>
    <source>
        <strain evidence="3">cv. Maze</strain>
        <tissue evidence="2">Seeds</tissue>
    </source>
</reference>
<keyword evidence="1" id="KW-0732">Signal</keyword>
<proteinExistence type="predicted"/>
<dbReference type="Proteomes" id="UP001222027">
    <property type="component" value="Unassembled WGS sequence"/>
</dbReference>
<feature type="signal peptide" evidence="1">
    <location>
        <begin position="1"/>
        <end position="28"/>
    </location>
</feature>
<keyword evidence="3" id="KW-1185">Reference proteome</keyword>